<keyword evidence="3" id="KW-1185">Reference proteome</keyword>
<feature type="region of interest" description="Disordered" evidence="1">
    <location>
        <begin position="1"/>
        <end position="34"/>
    </location>
</feature>
<organism evidence="2 3">
    <name type="scientific">Polyplax serrata</name>
    <name type="common">Common mouse louse</name>
    <dbReference type="NCBI Taxonomy" id="468196"/>
    <lineage>
        <taxon>Eukaryota</taxon>
        <taxon>Metazoa</taxon>
        <taxon>Ecdysozoa</taxon>
        <taxon>Arthropoda</taxon>
        <taxon>Hexapoda</taxon>
        <taxon>Insecta</taxon>
        <taxon>Pterygota</taxon>
        <taxon>Neoptera</taxon>
        <taxon>Paraneoptera</taxon>
        <taxon>Psocodea</taxon>
        <taxon>Troctomorpha</taxon>
        <taxon>Phthiraptera</taxon>
        <taxon>Anoplura</taxon>
        <taxon>Polyplacidae</taxon>
        <taxon>Polyplax</taxon>
    </lineage>
</organism>
<gene>
    <name evidence="2" type="ORF">RUM44_005430</name>
</gene>
<proteinExistence type="predicted"/>
<sequence>MCDTEPNRIADKEENGGKDEHFFISPGDTHEGKDTLAKGKLVDITKDKPVKVTIKVGVPVRDHPKGAQFFLPNDKIQDEKFYGCRLPRDVPMNE</sequence>
<dbReference type="EMBL" id="JAWJWF010000010">
    <property type="protein sequence ID" value="KAK6630032.1"/>
    <property type="molecule type" value="Genomic_DNA"/>
</dbReference>
<accession>A0ABR1AW49</accession>
<name>A0ABR1AW49_POLSC</name>
<reference evidence="2 3" key="1">
    <citation type="submission" date="2023-09" db="EMBL/GenBank/DDBJ databases">
        <title>Genomes of two closely related lineages of the louse Polyplax serrata with different host specificities.</title>
        <authorList>
            <person name="Martinu J."/>
            <person name="Tarabai H."/>
            <person name="Stefka J."/>
            <person name="Hypsa V."/>
        </authorList>
    </citation>
    <scope>NUCLEOTIDE SEQUENCE [LARGE SCALE GENOMIC DNA]</scope>
    <source>
        <strain evidence="2">98ZLc_SE</strain>
    </source>
</reference>
<evidence type="ECO:0000313" key="2">
    <source>
        <dbReference type="EMBL" id="KAK6630032.1"/>
    </source>
</evidence>
<evidence type="ECO:0000256" key="1">
    <source>
        <dbReference type="SAM" id="MobiDB-lite"/>
    </source>
</evidence>
<protein>
    <submittedName>
        <fullName evidence="2">Uncharacterized protein</fullName>
    </submittedName>
</protein>
<evidence type="ECO:0000313" key="3">
    <source>
        <dbReference type="Proteomes" id="UP001359485"/>
    </source>
</evidence>
<dbReference type="Proteomes" id="UP001359485">
    <property type="component" value="Unassembled WGS sequence"/>
</dbReference>
<comment type="caution">
    <text evidence="2">The sequence shown here is derived from an EMBL/GenBank/DDBJ whole genome shotgun (WGS) entry which is preliminary data.</text>
</comment>